<feature type="domain" description="Peptidase M11 gametolysin" evidence="2">
    <location>
        <begin position="141"/>
        <end position="395"/>
    </location>
</feature>
<gene>
    <name evidence="3" type="ORF">HYH03_004960</name>
</gene>
<sequence length="1052" mass="111310">MRKCRPVVAAFFTACAFAAYFTFVPCTIAAAPRPPAYGLPFPVRGLLTLLGVHTANYSRWALSRTNDSALFLLPRQPTDSYGKPIPLGSIVDLICTPDAAIPTLCLAADNARISQSAAGASPARGRMSLLVISVSLGGDCAAASTPPANVTAAFWGPRGPAATPPGGYAGVLAGCSYGALQLNNTGFRAVSVTIPCSGEALGCNVEVITAAAVSAAAVQLRGLGAWTHRMMVMPAGVDCGWGGLATLGGRESWVIPTIWGIFRQNTVLQELTHNYGLRHAWGSGHEYADTSSWMGFGSSCPSAPELLRLGWATPLANLNSTNLPIGIAMSYILPATCLGPANVTLRIVPTWMGAAAHTVNLYLSFRVARAPDTSLPPESDGKLHIHTAQQAADSSPAAGEDPRFNLVQLLGPGRGPLDLAALPDVPELAGLKLVLQTRDLLDGGSRIRVDLCLYTTTAALQCLPKLPPVPTYCPPLPGYSAFPDADSGPAANGPDVQLDLGAVQLACSSMGSACRGFSWLPNALPPYGFTKTSVAPRLVARGVCLYARLFPPPPSPRPPSPRPPTPPGPPKPPPPRPPSPPRPPKPSPPRPPAPLPSYLYKTNWALGRPAFASSEYDGPPCAYLDGVASNDCLPSYAVDGDKNESSWFFNSGFYDISGSSDLTPWLSVYLGYTVKVMSVVITNRVSGYGERLANAKVRVGNVTLTHDVAKEVLNWSPVFWTQTQPLATGASIEVLPPGGPITGRWVSIQNFNPNPDLAMLNLQELEVYGIKLDTFCPTFPGYEVIDASSALYDTPAVVALSSLRQWYGQVPEMGFVVETERGQRLGVCSLIPAAGGSFRQMAAGELREADMHGEHVFDAGSHDEIGLHSYHMERAEDYPRGVPDMAVLSLYGVAHALRKLQELRQALGRPGPLRVCGVSGLSVSPQGIRLTVILYGARERSYICPEHVLRAPKGPGGGKRRLELHTLHTQEQLEALLGAGYELVARCRHLVLYSHEPSFLWTIVPRVLGPEGGAGGAPASADQPRREPGGAVGGSSCSSSGGEVARLLAPRL</sequence>
<dbReference type="InterPro" id="IPR008979">
    <property type="entry name" value="Galactose-bd-like_sf"/>
</dbReference>
<name>A0A835YG26_9CHLO</name>
<dbReference type="InterPro" id="IPR051941">
    <property type="entry name" value="BG_Antigen-Binding_Lectin"/>
</dbReference>
<organism evidence="3 4">
    <name type="scientific">Edaphochlamys debaryana</name>
    <dbReference type="NCBI Taxonomy" id="47281"/>
    <lineage>
        <taxon>Eukaryota</taxon>
        <taxon>Viridiplantae</taxon>
        <taxon>Chlorophyta</taxon>
        <taxon>core chlorophytes</taxon>
        <taxon>Chlorophyceae</taxon>
        <taxon>CS clade</taxon>
        <taxon>Chlamydomonadales</taxon>
        <taxon>Chlamydomonadales incertae sedis</taxon>
        <taxon>Edaphochlamys</taxon>
    </lineage>
</organism>
<dbReference type="Gene3D" id="2.60.120.260">
    <property type="entry name" value="Galactose-binding domain-like"/>
    <property type="match status" value="1"/>
</dbReference>
<feature type="region of interest" description="Disordered" evidence="1">
    <location>
        <begin position="554"/>
        <end position="593"/>
    </location>
</feature>
<dbReference type="EMBL" id="JAEHOE010000016">
    <property type="protein sequence ID" value="KAG2496954.1"/>
    <property type="molecule type" value="Genomic_DNA"/>
</dbReference>
<evidence type="ECO:0000256" key="1">
    <source>
        <dbReference type="SAM" id="MobiDB-lite"/>
    </source>
</evidence>
<reference evidence="3" key="1">
    <citation type="journal article" date="2020" name="bioRxiv">
        <title>Comparative genomics of Chlamydomonas.</title>
        <authorList>
            <person name="Craig R.J."/>
            <person name="Hasan A.R."/>
            <person name="Ness R.W."/>
            <person name="Keightley P.D."/>
        </authorList>
    </citation>
    <scope>NUCLEOTIDE SEQUENCE</scope>
    <source>
        <strain evidence="3">CCAP 11/70</strain>
    </source>
</reference>
<dbReference type="SUPFAM" id="SSF49785">
    <property type="entry name" value="Galactose-binding domain-like"/>
    <property type="match status" value="1"/>
</dbReference>
<keyword evidence="4" id="KW-1185">Reference proteome</keyword>
<dbReference type="OrthoDB" id="557794at2759"/>
<feature type="region of interest" description="Disordered" evidence="1">
    <location>
        <begin position="1013"/>
        <end position="1043"/>
    </location>
</feature>
<evidence type="ECO:0000313" key="4">
    <source>
        <dbReference type="Proteomes" id="UP000612055"/>
    </source>
</evidence>
<dbReference type="InterPro" id="IPR008752">
    <property type="entry name" value="Peptidase_M11"/>
</dbReference>
<dbReference type="Proteomes" id="UP000612055">
    <property type="component" value="Unassembled WGS sequence"/>
</dbReference>
<dbReference type="PANTHER" id="PTHR45713:SF6">
    <property type="entry name" value="F5_8 TYPE C DOMAIN-CONTAINING PROTEIN"/>
    <property type="match status" value="1"/>
</dbReference>
<evidence type="ECO:0000259" key="2">
    <source>
        <dbReference type="Pfam" id="PF05548"/>
    </source>
</evidence>
<proteinExistence type="predicted"/>
<dbReference type="PANTHER" id="PTHR45713">
    <property type="entry name" value="FTP DOMAIN-CONTAINING PROTEIN"/>
    <property type="match status" value="1"/>
</dbReference>
<accession>A0A835YG26</accession>
<dbReference type="Pfam" id="PF22633">
    <property type="entry name" value="F5_F8_type_C_2"/>
    <property type="match status" value="1"/>
</dbReference>
<evidence type="ECO:0000313" key="3">
    <source>
        <dbReference type="EMBL" id="KAG2496954.1"/>
    </source>
</evidence>
<comment type="caution">
    <text evidence="3">The sequence shown here is derived from an EMBL/GenBank/DDBJ whole genome shotgun (WGS) entry which is preliminary data.</text>
</comment>
<protein>
    <recommendedName>
        <fullName evidence="2">Peptidase M11 gametolysin domain-containing protein</fullName>
    </recommendedName>
</protein>
<dbReference type="Pfam" id="PF05548">
    <property type="entry name" value="Peptidase_M11"/>
    <property type="match status" value="1"/>
</dbReference>
<dbReference type="AlphaFoldDB" id="A0A835YG26"/>